<sequence>MGNLFLDQIKKQASSFLHEKYKTVKLVLTDVTEAELLAEDATNNDPCTPNARTMNTIAQAAFDIDNYWGIVDVLHRRLYSIDWKEWRQSYKSLVLLDFLLTHGPEDFAEEFKCDYDVIQELGMFEHKDKNGIDWGMNMRKLSERILNLLQGGETLKQARLKALKITKEIQGFGNLIVSPSTSSSSEMSGTSSFGSCSTSSPSWNEIVDETNKYDPHPTTKQAIAQGQIQDKKFSNPMGDKNIDGSHVWNCPPIEETGSLLDSEDENEEKEKSHGFISGICSKLVGNSPSKYNGEKVSFRSISDVGMLTRKNKIDRQFSMKPIHKTQVGSGLAFVSVRRGVRSAVWMVEQLDREGNNVLNFNDAFNGGACFPSPRWGSLTKTLLYPTTIELPSNDYRRLIGMFNITGNSSEYRQKFIGVF</sequence>
<reference evidence="6 7" key="2">
    <citation type="submission" date="2020-07" db="EMBL/GenBank/DDBJ databases">
        <title>Genome assembly of wild tea tree DASZ reveals pedigree and selection history of tea varieties.</title>
        <authorList>
            <person name="Zhang W."/>
        </authorList>
    </citation>
    <scope>NUCLEOTIDE SEQUENCE [LARGE SCALE GENOMIC DNA]</scope>
    <source>
        <strain evidence="7">cv. G240</strain>
        <tissue evidence="6">Leaf</tissue>
    </source>
</reference>
<dbReference type="GO" id="GO:0006897">
    <property type="term" value="P:endocytosis"/>
    <property type="evidence" value="ECO:0007669"/>
    <property type="project" value="TreeGrafter"/>
</dbReference>
<dbReference type="PANTHER" id="PTHR12276:SF95">
    <property type="entry name" value="ENTH_VHS FAMILY PROTEIN"/>
    <property type="match status" value="1"/>
</dbReference>
<keyword evidence="7" id="KW-1185">Reference proteome</keyword>
<dbReference type="GO" id="GO:0005794">
    <property type="term" value="C:Golgi apparatus"/>
    <property type="evidence" value="ECO:0007669"/>
    <property type="project" value="UniProtKB-SubCell"/>
</dbReference>
<dbReference type="InterPro" id="IPR008942">
    <property type="entry name" value="ENTH_VHS"/>
</dbReference>
<proteinExistence type="predicted"/>
<dbReference type="EMBL" id="JACBKZ010000009">
    <property type="protein sequence ID" value="KAF5941888.1"/>
    <property type="molecule type" value="Genomic_DNA"/>
</dbReference>
<dbReference type="Gene3D" id="1.25.40.90">
    <property type="match status" value="1"/>
</dbReference>
<accession>A0A7J7GR41</accession>
<evidence type="ECO:0000313" key="6">
    <source>
        <dbReference type="EMBL" id="KAF5941888.1"/>
    </source>
</evidence>
<dbReference type="SMART" id="SM00273">
    <property type="entry name" value="ENTH"/>
    <property type="match status" value="1"/>
</dbReference>
<name>A0A7J7GR41_CAMSI</name>
<evidence type="ECO:0000256" key="3">
    <source>
        <dbReference type="ARBA" id="ARBA00023034"/>
    </source>
</evidence>
<comment type="subcellular location">
    <subcellularLocation>
        <location evidence="1">Cytoplasmic vesicle</location>
        <location evidence="1">Clathrin-coated vesicle</location>
    </subcellularLocation>
    <subcellularLocation>
        <location evidence="2">Golgi apparatus</location>
    </subcellularLocation>
</comment>
<keyword evidence="3" id="KW-0333">Golgi apparatus</keyword>
<evidence type="ECO:0000313" key="7">
    <source>
        <dbReference type="Proteomes" id="UP000593564"/>
    </source>
</evidence>
<dbReference type="InterPro" id="IPR013809">
    <property type="entry name" value="ENTH"/>
</dbReference>
<organism evidence="6 7">
    <name type="scientific">Camellia sinensis</name>
    <name type="common">Tea plant</name>
    <name type="synonym">Thea sinensis</name>
    <dbReference type="NCBI Taxonomy" id="4442"/>
    <lineage>
        <taxon>Eukaryota</taxon>
        <taxon>Viridiplantae</taxon>
        <taxon>Streptophyta</taxon>
        <taxon>Embryophyta</taxon>
        <taxon>Tracheophyta</taxon>
        <taxon>Spermatophyta</taxon>
        <taxon>Magnoliopsida</taxon>
        <taxon>eudicotyledons</taxon>
        <taxon>Gunneridae</taxon>
        <taxon>Pentapetalae</taxon>
        <taxon>asterids</taxon>
        <taxon>Ericales</taxon>
        <taxon>Theaceae</taxon>
        <taxon>Camellia</taxon>
    </lineage>
</organism>
<evidence type="ECO:0000259" key="5">
    <source>
        <dbReference type="PROSITE" id="PS50942"/>
    </source>
</evidence>
<feature type="domain" description="ENTH" evidence="5">
    <location>
        <begin position="26"/>
        <end position="159"/>
    </location>
</feature>
<dbReference type="Proteomes" id="UP000593564">
    <property type="component" value="Unassembled WGS sequence"/>
</dbReference>
<comment type="caution">
    <text evidence="6">The sequence shown here is derived from an EMBL/GenBank/DDBJ whole genome shotgun (WGS) entry which is preliminary data.</text>
</comment>
<evidence type="ECO:0000256" key="2">
    <source>
        <dbReference type="ARBA" id="ARBA00004555"/>
    </source>
</evidence>
<evidence type="ECO:0000256" key="1">
    <source>
        <dbReference type="ARBA" id="ARBA00004132"/>
    </source>
</evidence>
<dbReference type="PROSITE" id="PS50942">
    <property type="entry name" value="ENTH"/>
    <property type="match status" value="1"/>
</dbReference>
<dbReference type="SUPFAM" id="SSF48464">
    <property type="entry name" value="ENTH/VHS domain"/>
    <property type="match status" value="1"/>
</dbReference>
<evidence type="ECO:0000256" key="4">
    <source>
        <dbReference type="ARBA" id="ARBA00023329"/>
    </source>
</evidence>
<dbReference type="GO" id="GO:0005886">
    <property type="term" value="C:plasma membrane"/>
    <property type="evidence" value="ECO:0007669"/>
    <property type="project" value="TreeGrafter"/>
</dbReference>
<dbReference type="Pfam" id="PF01417">
    <property type="entry name" value="ENTH"/>
    <property type="match status" value="1"/>
</dbReference>
<dbReference type="GO" id="GO:0030125">
    <property type="term" value="C:clathrin vesicle coat"/>
    <property type="evidence" value="ECO:0007669"/>
    <property type="project" value="TreeGrafter"/>
</dbReference>
<dbReference type="CDD" id="cd03571">
    <property type="entry name" value="ENTH"/>
    <property type="match status" value="1"/>
</dbReference>
<dbReference type="GO" id="GO:0005543">
    <property type="term" value="F:phospholipid binding"/>
    <property type="evidence" value="ECO:0007669"/>
    <property type="project" value="TreeGrafter"/>
</dbReference>
<dbReference type="GO" id="GO:0005768">
    <property type="term" value="C:endosome"/>
    <property type="evidence" value="ECO:0007669"/>
    <property type="project" value="TreeGrafter"/>
</dbReference>
<dbReference type="GO" id="GO:0030276">
    <property type="term" value="F:clathrin binding"/>
    <property type="evidence" value="ECO:0007669"/>
    <property type="project" value="TreeGrafter"/>
</dbReference>
<dbReference type="AlphaFoldDB" id="A0A7J7GR41"/>
<keyword evidence="4" id="KW-0968">Cytoplasmic vesicle</keyword>
<reference evidence="7" key="1">
    <citation type="journal article" date="2020" name="Nat. Commun.">
        <title>Genome assembly of wild tea tree DASZ reveals pedigree and selection history of tea varieties.</title>
        <authorList>
            <person name="Zhang W."/>
            <person name="Zhang Y."/>
            <person name="Qiu H."/>
            <person name="Guo Y."/>
            <person name="Wan H."/>
            <person name="Zhang X."/>
            <person name="Scossa F."/>
            <person name="Alseekh S."/>
            <person name="Zhang Q."/>
            <person name="Wang P."/>
            <person name="Xu L."/>
            <person name="Schmidt M.H."/>
            <person name="Jia X."/>
            <person name="Li D."/>
            <person name="Zhu A."/>
            <person name="Guo F."/>
            <person name="Chen W."/>
            <person name="Ni D."/>
            <person name="Usadel B."/>
            <person name="Fernie A.R."/>
            <person name="Wen W."/>
        </authorList>
    </citation>
    <scope>NUCLEOTIDE SEQUENCE [LARGE SCALE GENOMIC DNA]</scope>
    <source>
        <strain evidence="7">cv. G240</strain>
    </source>
</reference>
<dbReference type="PANTHER" id="PTHR12276">
    <property type="entry name" value="EPSIN/ENT-RELATED"/>
    <property type="match status" value="1"/>
</dbReference>
<gene>
    <name evidence="6" type="ORF">HYC85_019530</name>
</gene>
<protein>
    <recommendedName>
        <fullName evidence="5">ENTH domain-containing protein</fullName>
    </recommendedName>
</protein>